<organism evidence="1 2">
    <name type="scientific">Tulasnella calospora MUT 4182</name>
    <dbReference type="NCBI Taxonomy" id="1051891"/>
    <lineage>
        <taxon>Eukaryota</taxon>
        <taxon>Fungi</taxon>
        <taxon>Dikarya</taxon>
        <taxon>Basidiomycota</taxon>
        <taxon>Agaricomycotina</taxon>
        <taxon>Agaricomycetes</taxon>
        <taxon>Cantharellales</taxon>
        <taxon>Tulasnellaceae</taxon>
        <taxon>Tulasnella</taxon>
    </lineage>
</organism>
<reference evidence="2" key="2">
    <citation type="submission" date="2015-01" db="EMBL/GenBank/DDBJ databases">
        <title>Evolutionary Origins and Diversification of the Mycorrhizal Mutualists.</title>
        <authorList>
            <consortium name="DOE Joint Genome Institute"/>
            <consortium name="Mycorrhizal Genomics Consortium"/>
            <person name="Kohler A."/>
            <person name="Kuo A."/>
            <person name="Nagy L.G."/>
            <person name="Floudas D."/>
            <person name="Copeland A."/>
            <person name="Barry K.W."/>
            <person name="Cichocki N."/>
            <person name="Veneault-Fourrey C."/>
            <person name="LaButti K."/>
            <person name="Lindquist E.A."/>
            <person name="Lipzen A."/>
            <person name="Lundell T."/>
            <person name="Morin E."/>
            <person name="Murat C."/>
            <person name="Riley R."/>
            <person name="Ohm R."/>
            <person name="Sun H."/>
            <person name="Tunlid A."/>
            <person name="Henrissat B."/>
            <person name="Grigoriev I.V."/>
            <person name="Hibbett D.S."/>
            <person name="Martin F."/>
        </authorList>
    </citation>
    <scope>NUCLEOTIDE SEQUENCE [LARGE SCALE GENOMIC DNA]</scope>
    <source>
        <strain evidence="2">MUT 4182</strain>
    </source>
</reference>
<dbReference type="Proteomes" id="UP000054248">
    <property type="component" value="Unassembled WGS sequence"/>
</dbReference>
<evidence type="ECO:0000313" key="1">
    <source>
        <dbReference type="EMBL" id="KIO18028.1"/>
    </source>
</evidence>
<keyword evidence="2" id="KW-1185">Reference proteome</keyword>
<reference evidence="1 2" key="1">
    <citation type="submission" date="2014-04" db="EMBL/GenBank/DDBJ databases">
        <authorList>
            <consortium name="DOE Joint Genome Institute"/>
            <person name="Kuo A."/>
            <person name="Girlanda M."/>
            <person name="Perotto S."/>
            <person name="Kohler A."/>
            <person name="Nagy L.G."/>
            <person name="Floudas D."/>
            <person name="Copeland A."/>
            <person name="Barry K.W."/>
            <person name="Cichocki N."/>
            <person name="Veneault-Fourrey C."/>
            <person name="LaButti K."/>
            <person name="Lindquist E.A."/>
            <person name="Lipzen A."/>
            <person name="Lundell T."/>
            <person name="Morin E."/>
            <person name="Murat C."/>
            <person name="Sun H."/>
            <person name="Tunlid A."/>
            <person name="Henrissat B."/>
            <person name="Grigoriev I.V."/>
            <person name="Hibbett D.S."/>
            <person name="Martin F."/>
            <person name="Nordberg H.P."/>
            <person name="Cantor M.N."/>
            <person name="Hua S.X."/>
        </authorList>
    </citation>
    <scope>NUCLEOTIDE SEQUENCE [LARGE SCALE GENOMIC DNA]</scope>
    <source>
        <strain evidence="1 2">MUT 4182</strain>
    </source>
</reference>
<name>A0A0C3K9F6_9AGAM</name>
<accession>A0A0C3K9F6</accession>
<gene>
    <name evidence="1" type="ORF">M407DRAFT_246593</name>
</gene>
<dbReference type="OrthoDB" id="3227256at2759"/>
<dbReference type="AlphaFoldDB" id="A0A0C3K9F6"/>
<dbReference type="EMBL" id="KN823322">
    <property type="protein sequence ID" value="KIO18028.1"/>
    <property type="molecule type" value="Genomic_DNA"/>
</dbReference>
<dbReference type="HOGENOM" id="CLU_1897723_0_0_1"/>
<proteinExistence type="predicted"/>
<protein>
    <submittedName>
        <fullName evidence="1">Uncharacterized protein</fullName>
    </submittedName>
</protein>
<evidence type="ECO:0000313" key="2">
    <source>
        <dbReference type="Proteomes" id="UP000054248"/>
    </source>
</evidence>
<sequence length="134" mass="15482">MKDWKSKPKVYGVWAILPDDDHSPGDRSQQWGELHPLSLSQILSEPIPRKTREKRNLFINYTTSIMELFSVERLDRALLESVQREEPTTEFTKSELATTFLVAMPRSTGYDLIEDISRLPELEVGVYLDSRGNQ</sequence>